<dbReference type="GO" id="GO:0044550">
    <property type="term" value="P:secondary metabolite biosynthetic process"/>
    <property type="evidence" value="ECO:0007669"/>
    <property type="project" value="UniProtKB-ARBA"/>
</dbReference>
<dbReference type="GO" id="GO:0004315">
    <property type="term" value="F:3-oxoacyl-[acyl-carrier-protein] synthase activity"/>
    <property type="evidence" value="ECO:0007669"/>
    <property type="project" value="InterPro"/>
</dbReference>
<dbReference type="Pfam" id="PF02801">
    <property type="entry name" value="Ketoacyl-synt_C"/>
    <property type="match status" value="1"/>
</dbReference>
<dbReference type="PANTHER" id="PTHR43775:SF20">
    <property type="entry name" value="HYBRID PKS-NRPS SYNTHETASE APDA"/>
    <property type="match status" value="1"/>
</dbReference>
<evidence type="ECO:0000256" key="1">
    <source>
        <dbReference type="ARBA" id="ARBA00022450"/>
    </source>
</evidence>
<dbReference type="RefSeq" id="XP_033666739.1">
    <property type="nucleotide sequence ID" value="XM_033806852.1"/>
</dbReference>
<dbReference type="Pfam" id="PF14765">
    <property type="entry name" value="PS-DH"/>
    <property type="match status" value="1"/>
</dbReference>
<keyword evidence="2" id="KW-0597">Phosphoprotein</keyword>
<name>A0A6A6CI39_ZASCE</name>
<dbReference type="Pfam" id="PF00109">
    <property type="entry name" value="ketoacyl-synt"/>
    <property type="match status" value="1"/>
</dbReference>
<dbReference type="SUPFAM" id="SSF53335">
    <property type="entry name" value="S-adenosyl-L-methionine-dependent methyltransferases"/>
    <property type="match status" value="1"/>
</dbReference>
<dbReference type="InterPro" id="IPR020841">
    <property type="entry name" value="PKS_Beta-ketoAc_synthase_dom"/>
</dbReference>
<keyword evidence="1" id="KW-0596">Phosphopantetheine</keyword>
<dbReference type="SMART" id="SM00825">
    <property type="entry name" value="PKS_KS"/>
    <property type="match status" value="1"/>
</dbReference>
<dbReference type="PROSITE" id="PS52004">
    <property type="entry name" value="KS3_2"/>
    <property type="match status" value="1"/>
</dbReference>
<dbReference type="InterPro" id="IPR001227">
    <property type="entry name" value="Ac_transferase_dom_sf"/>
</dbReference>
<dbReference type="Gene3D" id="3.40.47.10">
    <property type="match status" value="1"/>
</dbReference>
<dbReference type="GO" id="GO:0006633">
    <property type="term" value="P:fatty acid biosynthetic process"/>
    <property type="evidence" value="ECO:0007669"/>
    <property type="project" value="InterPro"/>
</dbReference>
<evidence type="ECO:0000259" key="5">
    <source>
        <dbReference type="PROSITE" id="PS52004"/>
    </source>
</evidence>
<evidence type="ECO:0000313" key="8">
    <source>
        <dbReference type="Proteomes" id="UP000799537"/>
    </source>
</evidence>
<feature type="domain" description="PKS/mFAS DH" evidence="6">
    <location>
        <begin position="961"/>
        <end position="1263"/>
    </location>
</feature>
<dbReference type="InterPro" id="IPR032821">
    <property type="entry name" value="PKS_assoc"/>
</dbReference>
<dbReference type="InterPro" id="IPR029063">
    <property type="entry name" value="SAM-dependent_MTases_sf"/>
</dbReference>
<dbReference type="Pfam" id="PF16197">
    <property type="entry name" value="KAsynt_C_assoc"/>
    <property type="match status" value="1"/>
</dbReference>
<dbReference type="InterPro" id="IPR050091">
    <property type="entry name" value="PKS_NRPS_Biosynth_Enz"/>
</dbReference>
<dbReference type="SUPFAM" id="SSF53901">
    <property type="entry name" value="Thiolase-like"/>
    <property type="match status" value="1"/>
</dbReference>
<dbReference type="Gene3D" id="3.40.366.10">
    <property type="entry name" value="Malonyl-Coenzyme A Acyl Carrier Protein, domain 2"/>
    <property type="match status" value="1"/>
</dbReference>
<dbReference type="Pfam" id="PF00698">
    <property type="entry name" value="Acyl_transf_1"/>
    <property type="match status" value="1"/>
</dbReference>
<dbReference type="SMART" id="SM00826">
    <property type="entry name" value="PKS_DH"/>
    <property type="match status" value="1"/>
</dbReference>
<feature type="active site" description="Proton acceptor; for dehydratase activity" evidence="4">
    <location>
        <position position="992"/>
    </location>
</feature>
<keyword evidence="8" id="KW-1185">Reference proteome</keyword>
<dbReference type="CDD" id="cd00833">
    <property type="entry name" value="PKS"/>
    <property type="match status" value="1"/>
</dbReference>
<dbReference type="InterPro" id="IPR020807">
    <property type="entry name" value="PKS_DH"/>
</dbReference>
<dbReference type="PROSITE" id="PS52019">
    <property type="entry name" value="PKS_MFAS_DH"/>
    <property type="match status" value="1"/>
</dbReference>
<dbReference type="PROSITE" id="PS00606">
    <property type="entry name" value="KS3_1"/>
    <property type="match status" value="1"/>
</dbReference>
<feature type="active site" description="Proton donor; for dehydratase activity" evidence="4">
    <location>
        <position position="1170"/>
    </location>
</feature>
<dbReference type="SMART" id="SM00827">
    <property type="entry name" value="PKS_AT"/>
    <property type="match status" value="1"/>
</dbReference>
<dbReference type="InterPro" id="IPR014043">
    <property type="entry name" value="Acyl_transferase_dom"/>
</dbReference>
<dbReference type="InterPro" id="IPR049552">
    <property type="entry name" value="PKS_DH_N"/>
</dbReference>
<dbReference type="SUPFAM" id="SSF51735">
    <property type="entry name" value="NAD(P)-binding Rossmann-fold domains"/>
    <property type="match status" value="1"/>
</dbReference>
<gene>
    <name evidence="7" type="ORF">M409DRAFT_23584</name>
</gene>
<dbReference type="InterPro" id="IPR049551">
    <property type="entry name" value="PKS_DH_C"/>
</dbReference>
<dbReference type="EMBL" id="ML993598">
    <property type="protein sequence ID" value="KAF2165850.1"/>
    <property type="molecule type" value="Genomic_DNA"/>
</dbReference>
<dbReference type="SUPFAM" id="SSF55048">
    <property type="entry name" value="Probable ACP-binding domain of malonyl-CoA ACP transacylase"/>
    <property type="match status" value="1"/>
</dbReference>
<dbReference type="InterPro" id="IPR014030">
    <property type="entry name" value="Ketoacyl_synth_N"/>
</dbReference>
<evidence type="ECO:0000313" key="7">
    <source>
        <dbReference type="EMBL" id="KAF2165850.1"/>
    </source>
</evidence>
<dbReference type="InterPro" id="IPR036291">
    <property type="entry name" value="NAD(P)-bd_dom_sf"/>
</dbReference>
<dbReference type="InterPro" id="IPR016039">
    <property type="entry name" value="Thiolase-like"/>
</dbReference>
<dbReference type="OrthoDB" id="329835at2759"/>
<dbReference type="InterPro" id="IPR014031">
    <property type="entry name" value="Ketoacyl_synth_C"/>
</dbReference>
<dbReference type="GeneID" id="54560124"/>
<dbReference type="Gene3D" id="3.40.50.150">
    <property type="entry name" value="Vaccinia Virus protein VP39"/>
    <property type="match status" value="1"/>
</dbReference>
<dbReference type="Gene3D" id="3.40.50.720">
    <property type="entry name" value="NAD(P)-binding Rossmann-like Domain"/>
    <property type="match status" value="1"/>
</dbReference>
<feature type="region of interest" description="C-terminal hotdog fold" evidence="4">
    <location>
        <begin position="1109"/>
        <end position="1263"/>
    </location>
</feature>
<dbReference type="InterPro" id="IPR016036">
    <property type="entry name" value="Malonyl_transacylase_ACP-bd"/>
</dbReference>
<organism evidence="7 8">
    <name type="scientific">Zasmidium cellare ATCC 36951</name>
    <dbReference type="NCBI Taxonomy" id="1080233"/>
    <lineage>
        <taxon>Eukaryota</taxon>
        <taxon>Fungi</taxon>
        <taxon>Dikarya</taxon>
        <taxon>Ascomycota</taxon>
        <taxon>Pezizomycotina</taxon>
        <taxon>Dothideomycetes</taxon>
        <taxon>Dothideomycetidae</taxon>
        <taxon>Mycosphaerellales</taxon>
        <taxon>Mycosphaerellaceae</taxon>
        <taxon>Zasmidium</taxon>
    </lineage>
</organism>
<dbReference type="GO" id="GO:0004312">
    <property type="term" value="F:fatty acid synthase activity"/>
    <property type="evidence" value="ECO:0007669"/>
    <property type="project" value="TreeGrafter"/>
</dbReference>
<evidence type="ECO:0000259" key="6">
    <source>
        <dbReference type="PROSITE" id="PS52019"/>
    </source>
</evidence>
<dbReference type="InterPro" id="IPR016035">
    <property type="entry name" value="Acyl_Trfase/lysoPLipase"/>
</dbReference>
<evidence type="ECO:0000256" key="4">
    <source>
        <dbReference type="PROSITE-ProRule" id="PRU01363"/>
    </source>
</evidence>
<sequence length="1948" mass="212852">MYEPIAIVGTACRFPGGASTPSRLWDLLKAPRDVLKEFTPSEGPARMSSKGFFHENSDLRGRSNVKHRSYLLEENVAHFDDGFFGINPKEAAEMDPQQRILLEVVYEAFESAGLSLHDINGSRTSVHVGVMTEDYLLVQARDPDTLGGHLVTGLSRAVLANRLSHAFNLQGPSLAIDTACSSSLVALHLAAQGLQRGEATHAVVAGTNLLVDSSWYIMESSLHMLSEDARCRMWDKNAKGYARGEGVAAVVLKTLAQAIQDNDHVECVIRATGMSSDGAGNDAGLTVPSPTAQTSMIAQTYREAGLDPAVDRCQYFEAHGTGTQAGDPAEAQAIHDAFFSGAGSTKIDQLYCGSIKTIIGHTEGCAGIAGLIKASLAVQNKSIPPNMHFTQLNPKIQPFYKHLTVPTSLLPWPEVKGPRRASINSFGFGGTNAHAIIESYEHSNSATLPPVTVGSNEEHAEPNPLAKNVTGPFVFSARNKSSALHWLYQLLDVLQNDEALDFESLSYTLQCRRSEFRFRTTIASATDREDLIEQLEDQLALIITSQDEATSANSAPRSDGAPSVFGVFTGQGAQAAKMGYALSKHCKTFRDSMASCESVLASLPSPPAWSLTQEPCLGSEESRISQSQYSQPICTAVQIALVDLLRVCGIQFRAVVGHSSGEIGAAYAAGVLSRRDAMGIAYYRGLVTRLAQGPTGKSGSMMAASMSYSAAMELCSQSTFQRRVAVAASNSPSSVTFSGDHDAILEMKELLDGQQIVARALQVDTAYHSHHMQACVEIYLKHLKELHICVQRPADGQECAWYSSVMRSTNLCNHLHSAQLEDQYWVDNLTHTVLFSKAVEAALEANGAALTFAIECGPHATLRGPVSQTSKQSLSQDYSLPYASCLSRGKNAMETFAEMLASLWKIKPSLVHFPGWRAARGLLEREPPLKGLPPYAWTHTQEHWRESRVVRSYRMNPHAPHDILGRLMRESKYEHQWRNTFRLSEMPWVAGHVFQGQVLFPATGYIALAVDAAKTFVGHQPIRFVEVTNLTIPTALPIGEGEDVEVLFTIRSAALLAEPGSVVQAEFACYSFPNGSQDADQNCTGSIAIHLGVASPTDLPPTLISDVEIIPANIDRFYKAALEIGFGYQNAFRSLRKLWKTWGHAKATASWMWDDPDMQLSCTLHPAILDNALQVGLATILSTAENSMHSPYLPVGVKRAVINLNTDLKQHCTIEAILTSPQVGLGSRIEVDINTRHSNSPADICAIQMEGVAFRAIAEARPSEDRNILAKTVLAHDALYGLIAMSPCQEKALGNPLPYSPEEYERVALFYLARLSRAVGAREFDALQPGHHQFIRSIRDVLKDIGETSHLPFIPVEWLDDQEDTILNLLQRDPGDVDMRSLASSAETNMRLLTGAANLTVTCGFQETRWSSACRQTVAQSVLGITHTHPRTNILHMCDHDATPVIEVLDNIGDAYQSYTCANPSQEVVNHARETVDKHGVTAERVSFEILDKEAWKERPPFDVVVVTELARAGQNLTESVQYIRRLLRPGGFLISVEMTGPSLRPLAIMGGFEEYWGEGGLGAALTTGQWDNLLSNSGSSGITTAAYDSPMVDMHGYSVFSSQATDDQLEILRNPLAFLPAIRQSPLVLIGGQTGQVASMIRGAMQVLRQHSSDIQVWGSLDAMDVSRLPENCSVLCLQDLDKPLWSSPPSVEQVEHLKGLLSTARNLLWVTANRLVKDPAANIMVGVGRALAHEHFNLRLQFLDFDEEEKWDLHTLLTQLLRLIHSDNESTEAMLWVREPEIVVREGRLMTPRLTSDPAQNEVHNAGRRLVVKDVEPNEHVELIDGSESSPGRKLWCSRSPDIGDDHIPMEVRLSIALHLPGEAPCYLSCGTVADANSNSAAYALTDSDSSQVSVRRDSAIRLEDELGFDLIVLAKLVTLFLASTLVSRMPSVRSSLVYGASSSLI</sequence>
<accession>A0A6A6CI39</accession>
<dbReference type="InterPro" id="IPR049900">
    <property type="entry name" value="PKS_mFAS_DH"/>
</dbReference>
<dbReference type="Gene3D" id="3.10.129.110">
    <property type="entry name" value="Polyketide synthase dehydratase"/>
    <property type="match status" value="1"/>
</dbReference>
<evidence type="ECO:0000256" key="3">
    <source>
        <dbReference type="ARBA" id="ARBA00022679"/>
    </source>
</evidence>
<dbReference type="InterPro" id="IPR042104">
    <property type="entry name" value="PKS_dehydratase_sf"/>
</dbReference>
<feature type="region of interest" description="N-terminal hotdog fold" evidence="4">
    <location>
        <begin position="961"/>
        <end position="1094"/>
    </location>
</feature>
<evidence type="ECO:0008006" key="9">
    <source>
        <dbReference type="Google" id="ProtNLM"/>
    </source>
</evidence>
<feature type="domain" description="Ketosynthase family 3 (KS3)" evidence="5">
    <location>
        <begin position="2"/>
        <end position="439"/>
    </location>
</feature>
<reference evidence="7" key="1">
    <citation type="journal article" date="2020" name="Stud. Mycol.">
        <title>101 Dothideomycetes genomes: a test case for predicting lifestyles and emergence of pathogens.</title>
        <authorList>
            <person name="Haridas S."/>
            <person name="Albert R."/>
            <person name="Binder M."/>
            <person name="Bloem J."/>
            <person name="Labutti K."/>
            <person name="Salamov A."/>
            <person name="Andreopoulos B."/>
            <person name="Baker S."/>
            <person name="Barry K."/>
            <person name="Bills G."/>
            <person name="Bluhm B."/>
            <person name="Cannon C."/>
            <person name="Castanera R."/>
            <person name="Culley D."/>
            <person name="Daum C."/>
            <person name="Ezra D."/>
            <person name="Gonzalez J."/>
            <person name="Henrissat B."/>
            <person name="Kuo A."/>
            <person name="Liang C."/>
            <person name="Lipzen A."/>
            <person name="Lutzoni F."/>
            <person name="Magnuson J."/>
            <person name="Mondo S."/>
            <person name="Nolan M."/>
            <person name="Ohm R."/>
            <person name="Pangilinan J."/>
            <person name="Park H.-J."/>
            <person name="Ramirez L."/>
            <person name="Alfaro M."/>
            <person name="Sun H."/>
            <person name="Tritt A."/>
            <person name="Yoshinaga Y."/>
            <person name="Zwiers L.-H."/>
            <person name="Turgeon B."/>
            <person name="Goodwin S."/>
            <person name="Spatafora J."/>
            <person name="Crous P."/>
            <person name="Grigoriev I."/>
        </authorList>
    </citation>
    <scope>NUCLEOTIDE SEQUENCE</scope>
    <source>
        <strain evidence="7">ATCC 36951</strain>
    </source>
</reference>
<proteinExistence type="predicted"/>
<evidence type="ECO:0000256" key="2">
    <source>
        <dbReference type="ARBA" id="ARBA00022553"/>
    </source>
</evidence>
<protein>
    <recommendedName>
        <fullName evidence="9">Carrier domain-containing protein</fullName>
    </recommendedName>
</protein>
<dbReference type="InterPro" id="IPR018201">
    <property type="entry name" value="Ketoacyl_synth_AS"/>
</dbReference>
<dbReference type="Proteomes" id="UP000799537">
    <property type="component" value="Unassembled WGS sequence"/>
</dbReference>
<keyword evidence="3" id="KW-0808">Transferase</keyword>
<dbReference type="SUPFAM" id="SSF52151">
    <property type="entry name" value="FabD/lysophospholipase-like"/>
    <property type="match status" value="1"/>
</dbReference>
<dbReference type="PANTHER" id="PTHR43775">
    <property type="entry name" value="FATTY ACID SYNTHASE"/>
    <property type="match status" value="1"/>
</dbReference>
<dbReference type="Pfam" id="PF21089">
    <property type="entry name" value="PKS_DH_N"/>
    <property type="match status" value="1"/>
</dbReference>